<evidence type="ECO:0000256" key="1">
    <source>
        <dbReference type="SAM" id="MobiDB-lite"/>
    </source>
</evidence>
<protein>
    <submittedName>
        <fullName evidence="2">Uncharacterized protein</fullName>
    </submittedName>
</protein>
<name>A4X2S7_SALTO</name>
<gene>
    <name evidence="2" type="ordered locus">Strop_0700</name>
</gene>
<feature type="region of interest" description="Disordered" evidence="1">
    <location>
        <begin position="1"/>
        <end position="37"/>
    </location>
</feature>
<feature type="region of interest" description="Disordered" evidence="1">
    <location>
        <begin position="217"/>
        <end position="283"/>
    </location>
</feature>
<proteinExistence type="predicted"/>
<dbReference type="Proteomes" id="UP000000235">
    <property type="component" value="Chromosome"/>
</dbReference>
<dbReference type="EMBL" id="CP000667">
    <property type="protein sequence ID" value="ABP53177.1"/>
    <property type="molecule type" value="Genomic_DNA"/>
</dbReference>
<feature type="compositionally biased region" description="Gly residues" evidence="1">
    <location>
        <begin position="217"/>
        <end position="232"/>
    </location>
</feature>
<sequence length="283" mass="26804">MAQTTGLAYGPHPSGRGDDQGPAPRGAGPWSVGRWSAGGVAAGGDPVREVFGGEPVLGGVRVRRVGDPHLVAGVAVAGDGDVVAAGEGVAVAAGVGGGAGDVGHDGAAVVNGADDVLAQGVGLRVVGHRGGDLDAAVHVGAGLGVQHRGDVVDGVGAGFGGAHPLGHRVNVDVLALYGQGVAGGGGAAVVEVRLGLVVDREHAGAVALALRGGLRGGGGEGGGRGGGDGATGGDQASSGQGGLAKDVGTHGDRSLPLGGARERGGAPAGQERWFDEKSGGPAR</sequence>
<reference evidence="3" key="1">
    <citation type="journal article" date="2007" name="Proc. Natl. Acad. Sci. U.S.A.">
        <title>Genome sequencing reveals complex secondary metabolome in the marine actinomycete Salinispora tropica.</title>
        <authorList>
            <person name="Udwary D.W."/>
            <person name="Zeigler L."/>
            <person name="Asolkar R.N."/>
            <person name="Singan V."/>
            <person name="Lapidus A."/>
            <person name="Fenical W."/>
            <person name="Jensen P.R."/>
            <person name="Moore B.S."/>
        </authorList>
    </citation>
    <scope>NUCLEOTIDE SEQUENCE [LARGE SCALE GENOMIC DNA]</scope>
    <source>
        <strain evidence="3">ATCC BAA-916 / DSM 44818 / CNB-440</strain>
    </source>
</reference>
<evidence type="ECO:0000313" key="3">
    <source>
        <dbReference type="Proteomes" id="UP000000235"/>
    </source>
</evidence>
<feature type="compositionally biased region" description="Basic and acidic residues" evidence="1">
    <location>
        <begin position="272"/>
        <end position="283"/>
    </location>
</feature>
<evidence type="ECO:0000313" key="2">
    <source>
        <dbReference type="EMBL" id="ABP53177.1"/>
    </source>
</evidence>
<keyword evidence="3" id="KW-1185">Reference proteome</keyword>
<dbReference type="AlphaFoldDB" id="A4X2S7"/>
<organism evidence="2 3">
    <name type="scientific">Salinispora tropica (strain ATCC BAA-916 / DSM 44818 / JCM 13857 / NBRC 105044 / CNB-440)</name>
    <dbReference type="NCBI Taxonomy" id="369723"/>
    <lineage>
        <taxon>Bacteria</taxon>
        <taxon>Bacillati</taxon>
        <taxon>Actinomycetota</taxon>
        <taxon>Actinomycetes</taxon>
        <taxon>Micromonosporales</taxon>
        <taxon>Micromonosporaceae</taxon>
        <taxon>Salinispora</taxon>
    </lineage>
</organism>
<dbReference type="HOGENOM" id="CLU_983145_0_0_11"/>
<dbReference type="KEGG" id="stp:Strop_0700"/>
<accession>A4X2S7</accession>